<feature type="non-terminal residue" evidence="1">
    <location>
        <position position="133"/>
    </location>
</feature>
<sequence>AAPDGDALLTSPYSFADRVAPPRTSLDPKPGFAFTAHDLSSLAGLGYNSSNGGGAAAFSGVAQPMSPSTSGAEPKPWDDWSNFTRLGVVYRGLRVRMGVATGMTDYLWNNTRMEYYGEVRRRLQAVADLPQGG</sequence>
<gene>
    <name evidence="1" type="ORF">Vretimale_7948</name>
</gene>
<organism evidence="1 2">
    <name type="scientific">Volvox reticuliferus</name>
    <dbReference type="NCBI Taxonomy" id="1737510"/>
    <lineage>
        <taxon>Eukaryota</taxon>
        <taxon>Viridiplantae</taxon>
        <taxon>Chlorophyta</taxon>
        <taxon>core chlorophytes</taxon>
        <taxon>Chlorophyceae</taxon>
        <taxon>CS clade</taxon>
        <taxon>Chlamydomonadales</taxon>
        <taxon>Volvocaceae</taxon>
        <taxon>Volvox</taxon>
    </lineage>
</organism>
<comment type="caution">
    <text evidence="1">The sequence shown here is derived from an EMBL/GenBank/DDBJ whole genome shotgun (WGS) entry which is preliminary data.</text>
</comment>
<proteinExistence type="predicted"/>
<reference evidence="1" key="1">
    <citation type="journal article" date="2021" name="Proc. Natl. Acad. Sci. U.S.A.">
        <title>Three genomes in the algal genus Volvox reveal the fate of a haploid sex-determining region after a transition to homothallism.</title>
        <authorList>
            <person name="Yamamoto K."/>
            <person name="Hamaji T."/>
            <person name="Kawai-Toyooka H."/>
            <person name="Matsuzaki R."/>
            <person name="Takahashi F."/>
            <person name="Nishimura Y."/>
            <person name="Kawachi M."/>
            <person name="Noguchi H."/>
            <person name="Minakuchi Y."/>
            <person name="Umen J.G."/>
            <person name="Toyoda A."/>
            <person name="Nozaki H."/>
        </authorList>
    </citation>
    <scope>NUCLEOTIDE SEQUENCE</scope>
    <source>
        <strain evidence="1">NIES-3785</strain>
    </source>
</reference>
<feature type="non-terminal residue" evidence="1">
    <location>
        <position position="1"/>
    </location>
</feature>
<protein>
    <submittedName>
        <fullName evidence="1">Uncharacterized protein</fullName>
    </submittedName>
</protein>
<dbReference type="EMBL" id="BNCQ01000013">
    <property type="protein sequence ID" value="GIM03255.1"/>
    <property type="molecule type" value="Genomic_DNA"/>
</dbReference>
<dbReference type="AlphaFoldDB" id="A0A8J4GA27"/>
<evidence type="ECO:0000313" key="1">
    <source>
        <dbReference type="EMBL" id="GIM03255.1"/>
    </source>
</evidence>
<dbReference type="Proteomes" id="UP000722791">
    <property type="component" value="Unassembled WGS sequence"/>
</dbReference>
<accession>A0A8J4GA27</accession>
<evidence type="ECO:0000313" key="2">
    <source>
        <dbReference type="Proteomes" id="UP000722791"/>
    </source>
</evidence>
<name>A0A8J4GA27_9CHLO</name>